<comment type="caution">
    <text evidence="1">The sequence shown here is derived from an EMBL/GenBank/DDBJ whole genome shotgun (WGS) entry which is preliminary data.</text>
</comment>
<name>A0A2T9YSK2_9FUNG</name>
<evidence type="ECO:0000313" key="2">
    <source>
        <dbReference type="Proteomes" id="UP000245383"/>
    </source>
</evidence>
<gene>
    <name evidence="1" type="ORF">BB561_001906</name>
</gene>
<sequence length="108" mass="12648">MVYATSKRRNNNNYYYKNAQPINEKLSSGLLEIDDSIQKVILYFAPSNKKMKILEIINQEYNQLTQSMHTPENSGQMHDYNNKLVHQYTTYSKNKNINGKQPITQSQT</sequence>
<accession>A0A2T9YSK2</accession>
<proteinExistence type="predicted"/>
<keyword evidence="2" id="KW-1185">Reference proteome</keyword>
<dbReference type="AlphaFoldDB" id="A0A2T9YSK2"/>
<dbReference type="Proteomes" id="UP000245383">
    <property type="component" value="Unassembled WGS sequence"/>
</dbReference>
<protein>
    <submittedName>
        <fullName evidence="1">Uncharacterized protein</fullName>
    </submittedName>
</protein>
<dbReference type="EMBL" id="MBFR01000059">
    <property type="protein sequence ID" value="PVU95322.1"/>
    <property type="molecule type" value="Genomic_DNA"/>
</dbReference>
<reference evidence="1 2" key="1">
    <citation type="journal article" date="2018" name="MBio">
        <title>Comparative Genomics Reveals the Core Gene Toolbox for the Fungus-Insect Symbiosis.</title>
        <authorList>
            <person name="Wang Y."/>
            <person name="Stata M."/>
            <person name="Wang W."/>
            <person name="Stajich J.E."/>
            <person name="White M.M."/>
            <person name="Moncalvo J.M."/>
        </authorList>
    </citation>
    <scope>NUCLEOTIDE SEQUENCE [LARGE SCALE GENOMIC DNA]</scope>
    <source>
        <strain evidence="1 2">SWE-8-4</strain>
    </source>
</reference>
<evidence type="ECO:0000313" key="1">
    <source>
        <dbReference type="EMBL" id="PVU95322.1"/>
    </source>
</evidence>
<organism evidence="1 2">
    <name type="scientific">Smittium simulii</name>
    <dbReference type="NCBI Taxonomy" id="133385"/>
    <lineage>
        <taxon>Eukaryota</taxon>
        <taxon>Fungi</taxon>
        <taxon>Fungi incertae sedis</taxon>
        <taxon>Zoopagomycota</taxon>
        <taxon>Kickxellomycotina</taxon>
        <taxon>Harpellomycetes</taxon>
        <taxon>Harpellales</taxon>
        <taxon>Legeriomycetaceae</taxon>
        <taxon>Smittium</taxon>
    </lineage>
</organism>